<evidence type="ECO:0000313" key="5">
    <source>
        <dbReference type="Proteomes" id="UP000177622"/>
    </source>
</evidence>
<evidence type="ECO:0000256" key="2">
    <source>
        <dbReference type="SAM" id="MobiDB-lite"/>
    </source>
</evidence>
<dbReference type="Gene3D" id="3.10.110.10">
    <property type="entry name" value="Ubiquitin Conjugating Enzyme"/>
    <property type="match status" value="1"/>
</dbReference>
<dbReference type="GeneID" id="34572647"/>
<sequence>MAERILMNEFKTLLKEKWVHVQLHNDDIFNWDVALIVINPDSMYYGGYFRAKMRFPANYPYAPPGNQNPEPQITPQVTICHVTNKFAPPEFRFRKPLHHPNIYPDGKLCISILHAPGEDEMSGELASERWSPAQRVESVLISIISLLDDAEPSSPANVDAGVLFRKDPAAYRQMVKADVERSKADIPADFVMPTHETSIVREPTEKEDHDFWADSDADSDVFGGSDSDEDLLQQFSDSEIDEVDDDSIEEDNKDAMKA</sequence>
<keyword evidence="1" id="KW-0833">Ubl conjugation pathway</keyword>
<dbReference type="InterPro" id="IPR016135">
    <property type="entry name" value="UBQ-conjugating_enzyme/RWD"/>
</dbReference>
<reference evidence="4 5" key="1">
    <citation type="journal article" date="2016" name="Sci. Rep.">
        <title>Penicillium arizonense, a new, genome sequenced fungal species, reveals a high chemical diversity in secreted metabolites.</title>
        <authorList>
            <person name="Grijseels S."/>
            <person name="Nielsen J.C."/>
            <person name="Randelovic M."/>
            <person name="Nielsen J."/>
            <person name="Nielsen K.F."/>
            <person name="Workman M."/>
            <person name="Frisvad J.C."/>
        </authorList>
    </citation>
    <scope>NUCLEOTIDE SEQUENCE [LARGE SCALE GENOMIC DNA]</scope>
    <source>
        <strain evidence="4 5">CBS 141311</strain>
    </source>
</reference>
<dbReference type="STRING" id="1835702.A0A1F5LVN4"/>
<dbReference type="RefSeq" id="XP_022492573.1">
    <property type="nucleotide sequence ID" value="XM_022627913.1"/>
</dbReference>
<keyword evidence="5" id="KW-1185">Reference proteome</keyword>
<protein>
    <recommendedName>
        <fullName evidence="3">UBC core domain-containing protein</fullName>
    </recommendedName>
</protein>
<feature type="domain" description="UBC core" evidence="3">
    <location>
        <begin position="1"/>
        <end position="184"/>
    </location>
</feature>
<dbReference type="AlphaFoldDB" id="A0A1F5LVN4"/>
<feature type="compositionally biased region" description="Acidic residues" evidence="2">
    <location>
        <begin position="238"/>
        <end position="252"/>
    </location>
</feature>
<name>A0A1F5LVN4_PENAI</name>
<proteinExistence type="predicted"/>
<dbReference type="Pfam" id="PF00179">
    <property type="entry name" value="UQ_con"/>
    <property type="match status" value="2"/>
</dbReference>
<dbReference type="InterPro" id="IPR050113">
    <property type="entry name" value="Ub_conjugating_enzyme"/>
</dbReference>
<dbReference type="PANTHER" id="PTHR24067">
    <property type="entry name" value="UBIQUITIN-CONJUGATING ENZYME E2"/>
    <property type="match status" value="1"/>
</dbReference>
<organism evidence="4 5">
    <name type="scientific">Penicillium arizonense</name>
    <dbReference type="NCBI Taxonomy" id="1835702"/>
    <lineage>
        <taxon>Eukaryota</taxon>
        <taxon>Fungi</taxon>
        <taxon>Dikarya</taxon>
        <taxon>Ascomycota</taxon>
        <taxon>Pezizomycotina</taxon>
        <taxon>Eurotiomycetes</taxon>
        <taxon>Eurotiomycetidae</taxon>
        <taxon>Eurotiales</taxon>
        <taxon>Aspergillaceae</taxon>
        <taxon>Penicillium</taxon>
    </lineage>
</organism>
<evidence type="ECO:0000313" key="4">
    <source>
        <dbReference type="EMBL" id="OGE57146.1"/>
    </source>
</evidence>
<dbReference type="CDD" id="cd23811">
    <property type="entry name" value="UBCc_ScCDC34-like"/>
    <property type="match status" value="1"/>
</dbReference>
<feature type="compositionally biased region" description="Basic and acidic residues" evidence="2">
    <location>
        <begin position="202"/>
        <end position="212"/>
    </location>
</feature>
<evidence type="ECO:0000256" key="1">
    <source>
        <dbReference type="ARBA" id="ARBA00022786"/>
    </source>
</evidence>
<dbReference type="SMART" id="SM00212">
    <property type="entry name" value="UBCc"/>
    <property type="match status" value="1"/>
</dbReference>
<feature type="region of interest" description="Disordered" evidence="2">
    <location>
        <begin position="202"/>
        <end position="258"/>
    </location>
</feature>
<dbReference type="PROSITE" id="PS50127">
    <property type="entry name" value="UBC_2"/>
    <property type="match status" value="1"/>
</dbReference>
<comment type="caution">
    <text evidence="4">The sequence shown here is derived from an EMBL/GenBank/DDBJ whole genome shotgun (WGS) entry which is preliminary data.</text>
</comment>
<dbReference type="Proteomes" id="UP000177622">
    <property type="component" value="Unassembled WGS sequence"/>
</dbReference>
<accession>A0A1F5LVN4</accession>
<dbReference type="InterPro" id="IPR000608">
    <property type="entry name" value="UBC"/>
</dbReference>
<dbReference type="SUPFAM" id="SSF54495">
    <property type="entry name" value="UBC-like"/>
    <property type="match status" value="2"/>
</dbReference>
<dbReference type="EMBL" id="LXJU01000002">
    <property type="protein sequence ID" value="OGE57146.1"/>
    <property type="molecule type" value="Genomic_DNA"/>
</dbReference>
<dbReference type="OrthoDB" id="19692at2759"/>
<evidence type="ECO:0000259" key="3">
    <source>
        <dbReference type="PROSITE" id="PS50127"/>
    </source>
</evidence>
<gene>
    <name evidence="4" type="ORF">PENARI_c002G11347</name>
</gene>